<dbReference type="EMBL" id="PCXE01000045">
    <property type="protein sequence ID" value="PIR25938.1"/>
    <property type="molecule type" value="Genomic_DNA"/>
</dbReference>
<protein>
    <recommendedName>
        <fullName evidence="3">DUF5666 domain-containing protein</fullName>
    </recommendedName>
</protein>
<proteinExistence type="predicted"/>
<accession>A0A2H0PVB4</accession>
<name>A0A2H0PVB4_9BACT</name>
<gene>
    <name evidence="1" type="ORF">COV41_02485</name>
</gene>
<dbReference type="Proteomes" id="UP000236846">
    <property type="component" value="Unassembled WGS sequence"/>
</dbReference>
<organism evidence="1 2">
    <name type="scientific">Candidatus Brennerbacteria bacterium CG11_big_fil_rev_8_21_14_0_20_43_10</name>
    <dbReference type="NCBI Taxonomy" id="1974523"/>
    <lineage>
        <taxon>Bacteria</taxon>
        <taxon>Candidatus Brenneribacteriota</taxon>
    </lineage>
</organism>
<evidence type="ECO:0000313" key="1">
    <source>
        <dbReference type="EMBL" id="PIR25938.1"/>
    </source>
</evidence>
<evidence type="ECO:0000313" key="2">
    <source>
        <dbReference type="Proteomes" id="UP000236846"/>
    </source>
</evidence>
<feature type="non-terminal residue" evidence="1">
    <location>
        <position position="1"/>
    </location>
</feature>
<evidence type="ECO:0008006" key="3">
    <source>
        <dbReference type="Google" id="ProtNLM"/>
    </source>
</evidence>
<sequence length="91" mass="9835">TTIASGEVTEIAGRNLTLSAEGDTLTIFIREDVPIYQEALPEETITGAPRPVIREEIEFGEIKVGDQVDISCQLKADASLEGIEVIILPPK</sequence>
<dbReference type="AlphaFoldDB" id="A0A2H0PVB4"/>
<reference evidence="1 2" key="1">
    <citation type="submission" date="2017-09" db="EMBL/GenBank/DDBJ databases">
        <title>Depth-based differentiation of microbial function through sediment-hosted aquifers and enrichment of novel symbionts in the deep terrestrial subsurface.</title>
        <authorList>
            <person name="Probst A.J."/>
            <person name="Ladd B."/>
            <person name="Jarett J.K."/>
            <person name="Geller-Mcgrath D.E."/>
            <person name="Sieber C.M."/>
            <person name="Emerson J.B."/>
            <person name="Anantharaman K."/>
            <person name="Thomas B.C."/>
            <person name="Malmstrom R."/>
            <person name="Stieglmeier M."/>
            <person name="Klingl A."/>
            <person name="Woyke T."/>
            <person name="Ryan C.M."/>
            <person name="Banfield J.F."/>
        </authorList>
    </citation>
    <scope>NUCLEOTIDE SEQUENCE [LARGE SCALE GENOMIC DNA]</scope>
    <source>
        <strain evidence="1">CG11_big_fil_rev_8_21_14_0_20_43_10</strain>
    </source>
</reference>
<comment type="caution">
    <text evidence="1">The sequence shown here is derived from an EMBL/GenBank/DDBJ whole genome shotgun (WGS) entry which is preliminary data.</text>
</comment>